<accession>A0A433VRX1</accession>
<dbReference type="Gene3D" id="2.160.20.10">
    <property type="entry name" value="Single-stranded right-handed beta-helix, Pectin lyase-like"/>
    <property type="match status" value="3"/>
</dbReference>
<dbReference type="OrthoDB" id="518142at2"/>
<reference evidence="2" key="1">
    <citation type="submission" date="2018-12" db="EMBL/GenBank/DDBJ databases">
        <authorList>
            <person name="Will S."/>
            <person name="Neumann-Schaal M."/>
            <person name="Henke P."/>
        </authorList>
    </citation>
    <scope>NUCLEOTIDE SEQUENCE</scope>
    <source>
        <strain evidence="2">PCC 7102</strain>
    </source>
</reference>
<dbReference type="SUPFAM" id="SSF51126">
    <property type="entry name" value="Pectin lyase-like"/>
    <property type="match status" value="3"/>
</dbReference>
<gene>
    <name evidence="2" type="ORF">DSM106972_008480</name>
</gene>
<evidence type="ECO:0000313" key="3">
    <source>
        <dbReference type="Proteomes" id="UP000271624"/>
    </source>
</evidence>
<dbReference type="InterPro" id="IPR008638">
    <property type="entry name" value="FhaB/CdiA-like_TPS"/>
</dbReference>
<sequence length="944" mass="97479">MIINYFRTFVISLITASTLVTNFVVESLAQINPDTTLPNNSSVRLEGNTSIIEAGTIQGGNLFHSFKEFNIENNNEAFFNNAANIQNIITRVTGQSASSINGVIKANGETNLFLINPNGIIFGENASLQIGGSFIGSTANAIQFGNLGAFSATNPKVPTLLTINPSALLFSQNQASSIESNSVAPSGNNLSKEFTALGLRVPDGKSLLLVGGDVNINNGGLYAFGGRVELGGLASSGTIALKKDGDNFSLSFSDGLNKSDVSLSNNAKVDVRAGNGGGIAINARDLVLTGISEVLAGIVSGGTDNSRAGNIDINAAGTVNIQNSDIVNYTLSNTKAQGGDVNIKTNTLRLEDGGRVIANTHGRGQGGNLKIDATSKVELSGLNTVNGLYISSLVVQSVTKEATGNAGSLTINTPELRVLNGAEISGSTDSAGRGGDLIVNANKIEVIGTSSDDYVNVSQISTQAESTAKGAAGNLIIKTDELLVQNGGEVSASTFGAGTGGNLKIDATSLVELSGQSTVDSRRSGLYVQQNILGATGSAGSMTINTPVLRVFDGALVSASTYGAGTGGDLTVDAGIIEVVGTSSTGYSSSITTQAFSTGAAGDLIIHTDKLLAQNGGFVSASTFSAGTGGNLKMDVTSLVELKGVNSFDSRFASGLFVIQSTEGARGNAGNLTLHTDRLLVQDEATIAARSLGTGTAGNLTISANSINLDKNAVFTADTRSNKTDITQATININSRELILRRASRITTNATGRDVIGGDININTSVFGALENSNITANSASARGGNINIKTQGLFRSLNSAITASGATSEQNGNVNIVTILDPSRGLVEIPINLVDPSGLILARCSPRNSSTPNSFTVTGRSGLPISPEDLLQDVNTIGSWIRSENSHRGKIEQPIQAQIDKTRNQIVEASGLKIDDRGQVYLVASTQNAQSQYLPSQSHFCHN</sequence>
<reference evidence="2" key="2">
    <citation type="journal article" date="2019" name="Genome Biol. Evol.">
        <title>Day and night: Metabolic profiles and evolutionary relationships of six axenic non-marine cyanobacteria.</title>
        <authorList>
            <person name="Will S.E."/>
            <person name="Henke P."/>
            <person name="Boedeker C."/>
            <person name="Huang S."/>
            <person name="Brinkmann H."/>
            <person name="Rohde M."/>
            <person name="Jarek M."/>
            <person name="Friedl T."/>
            <person name="Seufert S."/>
            <person name="Schumacher M."/>
            <person name="Overmann J."/>
            <person name="Neumann-Schaal M."/>
            <person name="Petersen J."/>
        </authorList>
    </citation>
    <scope>NUCLEOTIDE SEQUENCE [LARGE SCALE GENOMIC DNA]</scope>
    <source>
        <strain evidence="2">PCC 7102</strain>
    </source>
</reference>
<organism evidence="2 3">
    <name type="scientific">Dulcicalothrix desertica PCC 7102</name>
    <dbReference type="NCBI Taxonomy" id="232991"/>
    <lineage>
        <taxon>Bacteria</taxon>
        <taxon>Bacillati</taxon>
        <taxon>Cyanobacteriota</taxon>
        <taxon>Cyanophyceae</taxon>
        <taxon>Nostocales</taxon>
        <taxon>Calotrichaceae</taxon>
        <taxon>Dulcicalothrix</taxon>
    </lineage>
</organism>
<dbReference type="SMART" id="SM00912">
    <property type="entry name" value="Haemagg_act"/>
    <property type="match status" value="1"/>
</dbReference>
<feature type="domain" description="Filamentous haemagglutinin FhaB/tRNA nuclease CdiA-like TPS" evidence="1">
    <location>
        <begin position="33"/>
        <end position="145"/>
    </location>
</feature>
<dbReference type="AlphaFoldDB" id="A0A433VRX1"/>
<dbReference type="Pfam" id="PF05860">
    <property type="entry name" value="TPS"/>
    <property type="match status" value="1"/>
</dbReference>
<dbReference type="InterPro" id="IPR012334">
    <property type="entry name" value="Pectin_lyas_fold"/>
</dbReference>
<evidence type="ECO:0000259" key="1">
    <source>
        <dbReference type="SMART" id="SM00912"/>
    </source>
</evidence>
<proteinExistence type="predicted"/>
<protein>
    <recommendedName>
        <fullName evidence="1">Filamentous haemagglutinin FhaB/tRNA nuclease CdiA-like TPS domain-containing protein</fullName>
    </recommendedName>
</protein>
<comment type="caution">
    <text evidence="2">The sequence shown here is derived from an EMBL/GenBank/DDBJ whole genome shotgun (WGS) entry which is preliminary data.</text>
</comment>
<dbReference type="InterPro" id="IPR011050">
    <property type="entry name" value="Pectin_lyase_fold/virulence"/>
</dbReference>
<evidence type="ECO:0000313" key="2">
    <source>
        <dbReference type="EMBL" id="RUT08795.1"/>
    </source>
</evidence>
<dbReference type="RefSeq" id="WP_127079207.1">
    <property type="nucleotide sequence ID" value="NZ_RSCL01000002.1"/>
</dbReference>
<dbReference type="EMBL" id="RSCL01000002">
    <property type="protein sequence ID" value="RUT08795.1"/>
    <property type="molecule type" value="Genomic_DNA"/>
</dbReference>
<name>A0A433VRX1_9CYAN</name>
<dbReference type="NCBIfam" id="TIGR01901">
    <property type="entry name" value="adhes_NPXG"/>
    <property type="match status" value="1"/>
</dbReference>
<keyword evidence="3" id="KW-1185">Reference proteome</keyword>
<dbReference type="Proteomes" id="UP000271624">
    <property type="component" value="Unassembled WGS sequence"/>
</dbReference>